<dbReference type="Proteomes" id="UP000825729">
    <property type="component" value="Unassembled WGS sequence"/>
</dbReference>
<comment type="caution">
    <text evidence="1">The sequence shown here is derived from an EMBL/GenBank/DDBJ whole genome shotgun (WGS) entry which is preliminary data.</text>
</comment>
<keyword evidence="2" id="KW-1185">Reference proteome</keyword>
<protein>
    <submittedName>
        <fullName evidence="1">Uncharacterized protein</fullName>
    </submittedName>
</protein>
<dbReference type="EMBL" id="JAINDJ010000002">
    <property type="protein sequence ID" value="KAG9458167.1"/>
    <property type="molecule type" value="Genomic_DNA"/>
</dbReference>
<dbReference type="AlphaFoldDB" id="A0AAV7FAE3"/>
<reference evidence="1 2" key="1">
    <citation type="submission" date="2021-07" db="EMBL/GenBank/DDBJ databases">
        <title>The Aristolochia fimbriata genome: insights into angiosperm evolution, floral development and chemical biosynthesis.</title>
        <authorList>
            <person name="Jiao Y."/>
        </authorList>
    </citation>
    <scope>NUCLEOTIDE SEQUENCE [LARGE SCALE GENOMIC DNA]</scope>
    <source>
        <strain evidence="1">IBCAS-2021</strain>
        <tissue evidence="1">Leaf</tissue>
    </source>
</reference>
<name>A0AAV7FAE3_ARIFI</name>
<accession>A0AAV7FAE3</accession>
<gene>
    <name evidence="1" type="ORF">H6P81_002675</name>
</gene>
<sequence length="135" mass="15280">MGLKLSTPIQNVGREAVLVLNPEPYRSSSFTVIGILLLRNGDGEEHVISPEIARFSSSLDQNHLATKLGFRIQISSDLSLFSLRPQKLQQQGWVWKEKEDCASFSFKAWRKTPKHAERGGRGLMEKHLCSKYLVL</sequence>
<organism evidence="1 2">
    <name type="scientific">Aristolochia fimbriata</name>
    <name type="common">White veined hardy Dutchman's pipe vine</name>
    <dbReference type="NCBI Taxonomy" id="158543"/>
    <lineage>
        <taxon>Eukaryota</taxon>
        <taxon>Viridiplantae</taxon>
        <taxon>Streptophyta</taxon>
        <taxon>Embryophyta</taxon>
        <taxon>Tracheophyta</taxon>
        <taxon>Spermatophyta</taxon>
        <taxon>Magnoliopsida</taxon>
        <taxon>Magnoliidae</taxon>
        <taxon>Piperales</taxon>
        <taxon>Aristolochiaceae</taxon>
        <taxon>Aristolochia</taxon>
    </lineage>
</organism>
<evidence type="ECO:0000313" key="1">
    <source>
        <dbReference type="EMBL" id="KAG9458167.1"/>
    </source>
</evidence>
<proteinExistence type="predicted"/>
<evidence type="ECO:0000313" key="2">
    <source>
        <dbReference type="Proteomes" id="UP000825729"/>
    </source>
</evidence>